<feature type="domain" description="SH3" evidence="21">
    <location>
        <begin position="1012"/>
        <end position="1072"/>
    </location>
</feature>
<dbReference type="Gene3D" id="2.130.10.10">
    <property type="entry name" value="YVTN repeat-like/Quinoprotein amine dehydrogenase"/>
    <property type="match status" value="1"/>
</dbReference>
<keyword evidence="10" id="KW-0221">Differentiation</keyword>
<dbReference type="PROSITE" id="PS50002">
    <property type="entry name" value="SH3"/>
    <property type="match status" value="1"/>
</dbReference>
<dbReference type="InterPro" id="IPR019775">
    <property type="entry name" value="WD40_repeat_CS"/>
</dbReference>
<evidence type="ECO:0000256" key="9">
    <source>
        <dbReference type="ARBA" id="ARBA00022737"/>
    </source>
</evidence>
<dbReference type="GO" id="GO:0005912">
    <property type="term" value="C:adherens junction"/>
    <property type="evidence" value="ECO:0007669"/>
    <property type="project" value="UniProtKB-SubCell"/>
</dbReference>
<evidence type="ECO:0000256" key="18">
    <source>
        <dbReference type="PROSITE-ProRule" id="PRU00192"/>
    </source>
</evidence>
<keyword evidence="11" id="KW-0970">Cilium biogenesis/degradation</keyword>
<dbReference type="GO" id="GO:0044458">
    <property type="term" value="P:motile cilium assembly"/>
    <property type="evidence" value="ECO:0007669"/>
    <property type="project" value="TreeGrafter"/>
</dbReference>
<dbReference type="Gene3D" id="2.30.30.40">
    <property type="entry name" value="SH3 Domains"/>
    <property type="match status" value="1"/>
</dbReference>
<evidence type="ECO:0000256" key="5">
    <source>
        <dbReference type="ARBA" id="ARBA00022473"/>
    </source>
</evidence>
<evidence type="ECO:0000259" key="21">
    <source>
        <dbReference type="PROSITE" id="PS50002"/>
    </source>
</evidence>
<keyword evidence="6" id="KW-0963">Cytoplasm</keyword>
<keyword evidence="13" id="KW-0969">Cilium</keyword>
<dbReference type="PROSITE" id="PS00678">
    <property type="entry name" value="WD_REPEATS_1"/>
    <property type="match status" value="1"/>
</dbReference>
<dbReference type="SUPFAM" id="SSF50978">
    <property type="entry name" value="WD40 repeat-like"/>
    <property type="match status" value="1"/>
</dbReference>
<name>A0A8T2JMB7_9PIPI</name>
<evidence type="ECO:0000256" key="3">
    <source>
        <dbReference type="ARBA" id="ARBA00004536"/>
    </source>
</evidence>
<comment type="caution">
    <text evidence="22">The sequence shown here is derived from an EMBL/GenBank/DDBJ whole genome shotgun (WGS) entry which is preliminary data.</text>
</comment>
<evidence type="ECO:0000256" key="19">
    <source>
        <dbReference type="PROSITE-ProRule" id="PRU00221"/>
    </source>
</evidence>
<evidence type="ECO:0000256" key="15">
    <source>
        <dbReference type="ARBA" id="ARBA00023273"/>
    </source>
</evidence>
<feature type="repeat" description="WD" evidence="19">
    <location>
        <begin position="609"/>
        <end position="650"/>
    </location>
</feature>
<keyword evidence="14" id="KW-0206">Cytoskeleton</keyword>
<feature type="compositionally biased region" description="Polar residues" evidence="20">
    <location>
        <begin position="229"/>
        <end position="239"/>
    </location>
</feature>
<keyword evidence="9" id="KW-0677">Repeat</keyword>
<feature type="repeat" description="WD" evidence="19">
    <location>
        <begin position="809"/>
        <end position="839"/>
    </location>
</feature>
<feature type="compositionally biased region" description="Polar residues" evidence="20">
    <location>
        <begin position="248"/>
        <end position="265"/>
    </location>
</feature>
<dbReference type="AlphaFoldDB" id="A0A8T2JMB7"/>
<gene>
    <name evidence="22" type="ORF">GDO86_009668</name>
</gene>
<dbReference type="InterPro" id="IPR001452">
    <property type="entry name" value="SH3_domain"/>
</dbReference>
<dbReference type="FunFam" id="2.30.30.40:FF:000132">
    <property type="entry name" value="jouberin isoform X2"/>
    <property type="match status" value="1"/>
</dbReference>
<dbReference type="InterPro" id="IPR015943">
    <property type="entry name" value="WD40/YVTN_repeat-like_dom_sf"/>
</dbReference>
<evidence type="ECO:0000256" key="12">
    <source>
        <dbReference type="ARBA" id="ARBA00022949"/>
    </source>
</evidence>
<dbReference type="GO" id="GO:0030154">
    <property type="term" value="P:cell differentiation"/>
    <property type="evidence" value="ECO:0007669"/>
    <property type="project" value="UniProtKB-KW"/>
</dbReference>
<keyword evidence="7" id="KW-0597">Phosphoprotein</keyword>
<feature type="compositionally biased region" description="Basic and acidic residues" evidence="20">
    <location>
        <begin position="280"/>
        <end position="289"/>
    </location>
</feature>
<feature type="region of interest" description="Disordered" evidence="20">
    <location>
        <begin position="87"/>
        <end position="108"/>
    </location>
</feature>
<dbReference type="Proteomes" id="UP000812440">
    <property type="component" value="Chromosome 5"/>
</dbReference>
<keyword evidence="4 18" id="KW-0728">SH3 domain</keyword>
<evidence type="ECO:0000256" key="4">
    <source>
        <dbReference type="ARBA" id="ARBA00022443"/>
    </source>
</evidence>
<feature type="repeat" description="WD" evidence="19">
    <location>
        <begin position="652"/>
        <end position="687"/>
    </location>
</feature>
<feature type="repeat" description="WD" evidence="19">
    <location>
        <begin position="699"/>
        <end position="740"/>
    </location>
</feature>
<organism evidence="22 23">
    <name type="scientific">Hymenochirus boettgeri</name>
    <name type="common">Congo dwarf clawed frog</name>
    <dbReference type="NCBI Taxonomy" id="247094"/>
    <lineage>
        <taxon>Eukaryota</taxon>
        <taxon>Metazoa</taxon>
        <taxon>Chordata</taxon>
        <taxon>Craniata</taxon>
        <taxon>Vertebrata</taxon>
        <taxon>Euteleostomi</taxon>
        <taxon>Amphibia</taxon>
        <taxon>Batrachia</taxon>
        <taxon>Anura</taxon>
        <taxon>Pipoidea</taxon>
        <taxon>Pipidae</taxon>
        <taxon>Pipinae</taxon>
        <taxon>Hymenochirus</taxon>
    </lineage>
</organism>
<dbReference type="Pfam" id="PF00018">
    <property type="entry name" value="SH3_1"/>
    <property type="match status" value="1"/>
</dbReference>
<protein>
    <recommendedName>
        <fullName evidence="17">Jouberin</fullName>
    </recommendedName>
</protein>
<evidence type="ECO:0000256" key="6">
    <source>
        <dbReference type="ARBA" id="ARBA00022490"/>
    </source>
</evidence>
<dbReference type="OrthoDB" id="2096344at2759"/>
<evidence type="ECO:0000256" key="10">
    <source>
        <dbReference type="ARBA" id="ARBA00022782"/>
    </source>
</evidence>
<evidence type="ECO:0000256" key="2">
    <source>
        <dbReference type="ARBA" id="ARBA00004120"/>
    </source>
</evidence>
<dbReference type="InterPro" id="IPR001680">
    <property type="entry name" value="WD40_rpt"/>
</dbReference>
<dbReference type="InterPro" id="IPR036028">
    <property type="entry name" value="SH3-like_dom_sf"/>
</dbReference>
<dbReference type="InterPro" id="IPR035832">
    <property type="entry name" value="AHI1_SH3"/>
</dbReference>
<dbReference type="InterPro" id="IPR052803">
    <property type="entry name" value="Cilium-Associated_Jouberin"/>
</dbReference>
<evidence type="ECO:0000313" key="23">
    <source>
        <dbReference type="Proteomes" id="UP000812440"/>
    </source>
</evidence>
<evidence type="ECO:0000256" key="16">
    <source>
        <dbReference type="ARBA" id="ARBA00058395"/>
    </source>
</evidence>
<accession>A0A8T2JMB7</accession>
<keyword evidence="8 19" id="KW-0853">WD repeat</keyword>
<evidence type="ECO:0000256" key="14">
    <source>
        <dbReference type="ARBA" id="ARBA00023212"/>
    </source>
</evidence>
<keyword evidence="15" id="KW-0966">Cell projection</keyword>
<evidence type="ECO:0000256" key="17">
    <source>
        <dbReference type="ARBA" id="ARBA00071144"/>
    </source>
</evidence>
<comment type="function">
    <text evidence="16">Involved in vesicle trafficking and required for ciliogenesis, formation of primary non-motile cilium, and recruitment of RAB8A to the basal body of primary cilium. Component of the tectonic-like complex, a complex localized at the transition zone of primary cilia and acting as a barrier that prevents diffusion of transmembrane proteins between the cilia and plasma membranes. Involved in neuronal differentiation. As a positive modulator of classical Wnt signaling, may play a crucial role in ciliary signaling during cerebellum embryonic development.</text>
</comment>
<evidence type="ECO:0000256" key="7">
    <source>
        <dbReference type="ARBA" id="ARBA00022553"/>
    </source>
</evidence>
<evidence type="ECO:0000256" key="1">
    <source>
        <dbReference type="ARBA" id="ARBA00004114"/>
    </source>
</evidence>
<comment type="subcellular location">
    <subcellularLocation>
        <location evidence="3">Cell junction</location>
        <location evidence="3">Adherens junction</location>
    </subcellularLocation>
    <subcellularLocation>
        <location evidence="2">Cytoplasm</location>
        <location evidence="2">Cytoskeleton</location>
        <location evidence="2">Cilium basal body</location>
    </subcellularLocation>
    <subcellularLocation>
        <location evidence="1">Cytoplasm</location>
        <location evidence="1">Cytoskeleton</location>
        <location evidence="1">Microtubule organizing center</location>
        <location evidence="1">Centrosome</location>
        <location evidence="1">Centriole</location>
    </subcellularLocation>
</comment>
<dbReference type="EMBL" id="JAACNH010000004">
    <property type="protein sequence ID" value="KAG8444587.1"/>
    <property type="molecule type" value="Genomic_DNA"/>
</dbReference>
<dbReference type="GO" id="GO:0036064">
    <property type="term" value="C:ciliary basal body"/>
    <property type="evidence" value="ECO:0007669"/>
    <property type="project" value="TreeGrafter"/>
</dbReference>
<dbReference type="SMART" id="SM00326">
    <property type="entry name" value="SH3"/>
    <property type="match status" value="1"/>
</dbReference>
<feature type="compositionally biased region" description="Polar residues" evidence="20">
    <location>
        <begin position="1141"/>
        <end position="1154"/>
    </location>
</feature>
<keyword evidence="23" id="KW-1185">Reference proteome</keyword>
<dbReference type="SMART" id="SM00320">
    <property type="entry name" value="WD40"/>
    <property type="match status" value="7"/>
</dbReference>
<dbReference type="PANTHER" id="PTHR44499">
    <property type="entry name" value="JOUBERIN"/>
    <property type="match status" value="1"/>
</dbReference>
<dbReference type="PRINTS" id="PR00452">
    <property type="entry name" value="SH3DOMAIN"/>
</dbReference>
<proteinExistence type="predicted"/>
<dbReference type="Pfam" id="PF00400">
    <property type="entry name" value="WD40"/>
    <property type="match status" value="4"/>
</dbReference>
<keyword evidence="5" id="KW-0217">Developmental protein</keyword>
<dbReference type="PANTHER" id="PTHR44499:SF1">
    <property type="entry name" value="JOUBERIN"/>
    <property type="match status" value="1"/>
</dbReference>
<dbReference type="PROSITE" id="PS50082">
    <property type="entry name" value="WD_REPEATS_2"/>
    <property type="match status" value="4"/>
</dbReference>
<feature type="region of interest" description="Disordered" evidence="20">
    <location>
        <begin position="1109"/>
        <end position="1159"/>
    </location>
</feature>
<evidence type="ECO:0000256" key="20">
    <source>
        <dbReference type="SAM" id="MobiDB-lite"/>
    </source>
</evidence>
<dbReference type="GO" id="GO:0005814">
    <property type="term" value="C:centriole"/>
    <property type="evidence" value="ECO:0007669"/>
    <property type="project" value="UniProtKB-SubCell"/>
</dbReference>
<feature type="compositionally biased region" description="Polar residues" evidence="20">
    <location>
        <begin position="1109"/>
        <end position="1122"/>
    </location>
</feature>
<dbReference type="InterPro" id="IPR036322">
    <property type="entry name" value="WD40_repeat_dom_sf"/>
</dbReference>
<reference evidence="22" key="1">
    <citation type="thesis" date="2020" institute="ProQuest LLC" country="789 East Eisenhower Parkway, Ann Arbor, MI, USA">
        <title>Comparative Genomics and Chromosome Evolution.</title>
        <authorList>
            <person name="Mudd A.B."/>
        </authorList>
    </citation>
    <scope>NUCLEOTIDE SEQUENCE</scope>
    <source>
        <strain evidence="22">Female2</strain>
        <tissue evidence="22">Blood</tissue>
    </source>
</reference>
<sequence length="1194" mass="135553">MTTLESEAKIRTKARFEEVFQAYSSLSNVKKKARKKKTVPEEQIVLESLKNQLDLTKESVNEAIINTYNAEKESPRFTKNRLRERIPASEKQSNVSKEHAHVRLEKKKKKKEKITETVISSEMFDEQSKVVQMFSSPEKQKFKINRKKEQNDWKEESHPIDFKDKDHLIDDHLLQVSHEETEELREKIKKKLKIRLSEEPTIEKNYTVPMNNDTGFTKKKKKDLVTPPEQETSVMSVSELQEGPDEMTSIQSQPHFSQDIVNEDQSLPRGKGKKSKKKSKADDGPRCMIENDHKENRLKHVYEASLVLGVCIHRSDKLLTDLMISCPVVKIHIFDQKTGQYVKKESSINSVSSYNEHERNEYILPLETFPYDFKKCKSSVPEWDEQIVFNERFSYFLHENDDSPEVIFFFEIIDMFNLESTDPNSDAYMKEKGCQKIAWAFLKLVGANEVLNIDTKLRLQLYYPPSRTRVVANNSIYQWWLKYPRNRYPSTLYVTVKGLKLKENVDTSGSFKAIQQELDSSIFDSSLQNETDWSLEGKEKKEFYNWTRLSGQACRIPNKCLFALRAGSMGCYSICFSNSGKILAAACGDRDGYPVYLYEIPSGRFIGKLTGHLNVVYDLCWSTNDHHLLTASSDATARLWKLKNETASALKVLPHPSFVYTAKFHPKVNSLVVTGCYDSLIRVWNVKVKEINGHLLQEFDGHNNFINTLCFDIEGNHMYSGDSSGLIIVWNTSIGEKSWQNTAQRWSILKEITDDSLKGIPINHLQVHPNGRRLLIHAKDSSLRIMDLRILAVKKLIGATNYRDKIHSAFTPCGTFVFAGSEDGIAYVWNAETGDQVAKYSDLSYTAPLRDVAFHPHEHMVAFCAFGQSHPILLYIYDYKVSQLEAEAVQTTTSLGTVNAETLGQQESIIPSANHFASAGRTSLRLLKVKQKLDSVLSGSNSLLPAPSLLSPHSKLRVPGAQLINQPLGTSTFGGFSPIGQTLSRTPSIKLQMSDKETKVSSLSIEACSLLPIQETVVALYDYTAHRSDELTIHRSDIIHVLYKDNDNWWFGSLTNGQQGYFPATYVAIETQYPETTLSTIVSNDTVDHYNERYKTEQTMNSHMMSAVPSTSKDQKFMPQNDTDADSPVTYGSRDGPSNYLKETSNTKPPTSAGSFLPGWGQIGQEMVVKPKKKKTLKHVGSTGKMNNAFEPDL</sequence>
<dbReference type="CDD" id="cd00200">
    <property type="entry name" value="WD40"/>
    <property type="match status" value="1"/>
</dbReference>
<dbReference type="CDD" id="cd11812">
    <property type="entry name" value="SH3_AHI-1"/>
    <property type="match status" value="1"/>
</dbReference>
<dbReference type="SUPFAM" id="SSF50044">
    <property type="entry name" value="SH3-domain"/>
    <property type="match status" value="1"/>
</dbReference>
<evidence type="ECO:0000256" key="13">
    <source>
        <dbReference type="ARBA" id="ARBA00023069"/>
    </source>
</evidence>
<keyword evidence="12" id="KW-0965">Cell junction</keyword>
<dbReference type="PROSITE" id="PS50294">
    <property type="entry name" value="WD_REPEATS_REGION"/>
    <property type="match status" value="2"/>
</dbReference>
<dbReference type="FunFam" id="2.130.10.10:FF:000112">
    <property type="entry name" value="jouberin isoform X2"/>
    <property type="match status" value="1"/>
</dbReference>
<evidence type="ECO:0000313" key="22">
    <source>
        <dbReference type="EMBL" id="KAG8444587.1"/>
    </source>
</evidence>
<evidence type="ECO:0000256" key="8">
    <source>
        <dbReference type="ARBA" id="ARBA00022574"/>
    </source>
</evidence>
<feature type="region of interest" description="Disordered" evidence="20">
    <location>
        <begin position="206"/>
        <end position="289"/>
    </location>
</feature>
<evidence type="ECO:0000256" key="11">
    <source>
        <dbReference type="ARBA" id="ARBA00022794"/>
    </source>
</evidence>
<feature type="compositionally biased region" description="Basic residues" evidence="20">
    <location>
        <begin position="270"/>
        <end position="279"/>
    </location>
</feature>